<dbReference type="PANTHER" id="PTHR24296">
    <property type="entry name" value="CYTOCHROME P450"/>
    <property type="match status" value="1"/>
</dbReference>
<sequence length="129" mass="14449">MSSPRLLAVMARVSRDKVATGLLPLLRRMAGTAAPFDPHDVFTRLAFDMTAMAVFGEDPGRMSIDMPPAQASDAMDTVMVVALFRHTLPMSCWRLMRWLNIGPERKLAAVQSVLRRFVAEMIEKSEKSR</sequence>
<evidence type="ECO:0000256" key="2">
    <source>
        <dbReference type="ARBA" id="ARBA00022723"/>
    </source>
</evidence>
<dbReference type="SUPFAM" id="SSF48264">
    <property type="entry name" value="Cytochrome P450"/>
    <property type="match status" value="1"/>
</dbReference>
<dbReference type="Gene3D" id="1.10.630.10">
    <property type="entry name" value="Cytochrome P450"/>
    <property type="match status" value="1"/>
</dbReference>
<dbReference type="EMBL" id="LWDX02038978">
    <property type="protein sequence ID" value="OEL24748.1"/>
    <property type="molecule type" value="Genomic_DNA"/>
</dbReference>
<comment type="similarity">
    <text evidence="1">Belongs to the cytochrome P450 family.</text>
</comment>
<dbReference type="GO" id="GO:0004497">
    <property type="term" value="F:monooxygenase activity"/>
    <property type="evidence" value="ECO:0007669"/>
    <property type="project" value="InterPro"/>
</dbReference>
<dbReference type="GO" id="GO:0005506">
    <property type="term" value="F:iron ion binding"/>
    <property type="evidence" value="ECO:0007669"/>
    <property type="project" value="InterPro"/>
</dbReference>
<keyword evidence="6" id="KW-1185">Reference proteome</keyword>
<evidence type="ECO:0000256" key="1">
    <source>
        <dbReference type="ARBA" id="ARBA00010617"/>
    </source>
</evidence>
<dbReference type="OrthoDB" id="627847at2759"/>
<evidence type="ECO:0000313" key="6">
    <source>
        <dbReference type="Proteomes" id="UP000095767"/>
    </source>
</evidence>
<comment type="caution">
    <text evidence="5">The sequence shown here is derived from an EMBL/GenBank/DDBJ whole genome shotgun (WGS) entry which is preliminary data.</text>
</comment>
<dbReference type="InterPro" id="IPR036396">
    <property type="entry name" value="Cyt_P450_sf"/>
</dbReference>
<dbReference type="GO" id="GO:0020037">
    <property type="term" value="F:heme binding"/>
    <property type="evidence" value="ECO:0007669"/>
    <property type="project" value="InterPro"/>
</dbReference>
<name>A0A1E5VHZ6_9POAL</name>
<keyword evidence="3" id="KW-0560">Oxidoreductase</keyword>
<evidence type="ECO:0000256" key="4">
    <source>
        <dbReference type="ARBA" id="ARBA00023004"/>
    </source>
</evidence>
<evidence type="ECO:0000256" key="3">
    <source>
        <dbReference type="ARBA" id="ARBA00023002"/>
    </source>
</evidence>
<dbReference type="STRING" id="888268.A0A1E5VHZ6"/>
<reference evidence="5 6" key="1">
    <citation type="submission" date="2016-09" db="EMBL/GenBank/DDBJ databases">
        <title>The draft genome of Dichanthelium oligosanthes: A C3 panicoid grass species.</title>
        <authorList>
            <person name="Studer A.J."/>
            <person name="Schnable J.C."/>
            <person name="Brutnell T.P."/>
        </authorList>
    </citation>
    <scope>NUCLEOTIDE SEQUENCE [LARGE SCALE GENOMIC DNA]</scope>
    <source>
        <strain evidence="6">cv. Kellogg 1175</strain>
        <tissue evidence="5">Leaf</tissue>
    </source>
</reference>
<keyword evidence="2" id="KW-0479">Metal-binding</keyword>
<evidence type="ECO:0000313" key="5">
    <source>
        <dbReference type="EMBL" id="OEL24748.1"/>
    </source>
</evidence>
<dbReference type="Proteomes" id="UP000095767">
    <property type="component" value="Unassembled WGS sequence"/>
</dbReference>
<keyword evidence="4" id="KW-0408">Iron</keyword>
<organism evidence="5 6">
    <name type="scientific">Dichanthelium oligosanthes</name>
    <dbReference type="NCBI Taxonomy" id="888268"/>
    <lineage>
        <taxon>Eukaryota</taxon>
        <taxon>Viridiplantae</taxon>
        <taxon>Streptophyta</taxon>
        <taxon>Embryophyta</taxon>
        <taxon>Tracheophyta</taxon>
        <taxon>Spermatophyta</taxon>
        <taxon>Magnoliopsida</taxon>
        <taxon>Liliopsida</taxon>
        <taxon>Poales</taxon>
        <taxon>Poaceae</taxon>
        <taxon>PACMAD clade</taxon>
        <taxon>Panicoideae</taxon>
        <taxon>Panicodae</taxon>
        <taxon>Paniceae</taxon>
        <taxon>Dichantheliinae</taxon>
        <taxon>Dichanthelium</taxon>
    </lineage>
</organism>
<dbReference type="AlphaFoldDB" id="A0A1E5VHZ6"/>
<protein>
    <submittedName>
        <fullName evidence="5">Uncharacterized protein</fullName>
    </submittedName>
</protein>
<proteinExistence type="inferred from homology"/>
<accession>A0A1E5VHZ6</accession>
<dbReference type="GO" id="GO:0016705">
    <property type="term" value="F:oxidoreductase activity, acting on paired donors, with incorporation or reduction of molecular oxygen"/>
    <property type="evidence" value="ECO:0007669"/>
    <property type="project" value="InterPro"/>
</dbReference>
<gene>
    <name evidence="5" type="ORF">BAE44_0014232</name>
</gene>